<dbReference type="SFLD" id="SFLDG01129">
    <property type="entry name" value="C1.5:_HAD__Beta-PGM__Phosphata"/>
    <property type="match status" value="1"/>
</dbReference>
<dbReference type="PANTHER" id="PTHR46470">
    <property type="entry name" value="N-ACYLNEURAMINATE-9-PHOSPHATASE"/>
    <property type="match status" value="1"/>
</dbReference>
<dbReference type="Gene3D" id="3.40.50.1000">
    <property type="entry name" value="HAD superfamily/HAD-like"/>
    <property type="match status" value="1"/>
</dbReference>
<organism evidence="6 7">
    <name type="scientific">Thermocladium modestius</name>
    <dbReference type="NCBI Taxonomy" id="62609"/>
    <lineage>
        <taxon>Archaea</taxon>
        <taxon>Thermoproteota</taxon>
        <taxon>Thermoprotei</taxon>
        <taxon>Thermoproteales</taxon>
        <taxon>Thermoproteaceae</taxon>
        <taxon>Thermocladium</taxon>
    </lineage>
</organism>
<keyword evidence="4" id="KW-0378">Hydrolase</keyword>
<reference evidence="6" key="1">
    <citation type="journal article" date="2014" name="Int. J. Syst. Evol. Microbiol.">
        <title>Complete genome sequence of Corynebacterium casei LMG S-19264T (=DSM 44701T), isolated from a smear-ripened cheese.</title>
        <authorList>
            <consortium name="US DOE Joint Genome Institute (JGI-PGF)"/>
            <person name="Walter F."/>
            <person name="Albersmeier A."/>
            <person name="Kalinowski J."/>
            <person name="Ruckert C."/>
        </authorList>
    </citation>
    <scope>NUCLEOTIDE SEQUENCE</scope>
    <source>
        <strain evidence="6">JCM 10088</strain>
    </source>
</reference>
<dbReference type="GO" id="GO:0016791">
    <property type="term" value="F:phosphatase activity"/>
    <property type="evidence" value="ECO:0007669"/>
    <property type="project" value="TreeGrafter"/>
</dbReference>
<proteinExistence type="inferred from homology"/>
<protein>
    <submittedName>
        <fullName evidence="6">Phosphoglycolate phosphatase 1</fullName>
    </submittedName>
</protein>
<evidence type="ECO:0000313" key="6">
    <source>
        <dbReference type="EMBL" id="GGP20950.1"/>
    </source>
</evidence>
<comment type="caution">
    <text evidence="6">The sequence shown here is derived from an EMBL/GenBank/DDBJ whole genome shotgun (WGS) entry which is preliminary data.</text>
</comment>
<evidence type="ECO:0000256" key="2">
    <source>
        <dbReference type="ARBA" id="ARBA00007958"/>
    </source>
</evidence>
<dbReference type="AlphaFoldDB" id="A0A830GW99"/>
<evidence type="ECO:0000256" key="3">
    <source>
        <dbReference type="ARBA" id="ARBA00022723"/>
    </source>
</evidence>
<dbReference type="PRINTS" id="PR00413">
    <property type="entry name" value="HADHALOGNASE"/>
</dbReference>
<dbReference type="PANTHER" id="PTHR46470:SF2">
    <property type="entry name" value="GLYCERALDEHYDE 3-PHOSPHATE PHOSPHATASE"/>
    <property type="match status" value="1"/>
</dbReference>
<name>A0A830GW99_9CREN</name>
<dbReference type="Proteomes" id="UP000610960">
    <property type="component" value="Unassembled WGS sequence"/>
</dbReference>
<comment type="similarity">
    <text evidence="2">Belongs to the HAD-like hydrolase superfamily.</text>
</comment>
<dbReference type="OrthoDB" id="31229at2157"/>
<comment type="cofactor">
    <cofactor evidence="1">
        <name>Mg(2+)</name>
        <dbReference type="ChEBI" id="CHEBI:18420"/>
    </cofactor>
</comment>
<dbReference type="EMBL" id="BMNL01000002">
    <property type="protein sequence ID" value="GGP20950.1"/>
    <property type="molecule type" value="Genomic_DNA"/>
</dbReference>
<dbReference type="SUPFAM" id="SSF56784">
    <property type="entry name" value="HAD-like"/>
    <property type="match status" value="1"/>
</dbReference>
<evidence type="ECO:0000256" key="5">
    <source>
        <dbReference type="ARBA" id="ARBA00022842"/>
    </source>
</evidence>
<evidence type="ECO:0000256" key="1">
    <source>
        <dbReference type="ARBA" id="ARBA00001946"/>
    </source>
</evidence>
<accession>A0A830GW99</accession>
<dbReference type="GO" id="GO:0044281">
    <property type="term" value="P:small molecule metabolic process"/>
    <property type="evidence" value="ECO:0007669"/>
    <property type="project" value="UniProtKB-ARBA"/>
</dbReference>
<dbReference type="Gene3D" id="1.10.150.520">
    <property type="match status" value="1"/>
</dbReference>
<dbReference type="NCBIfam" id="TIGR01549">
    <property type="entry name" value="HAD-SF-IA-v1"/>
    <property type="match status" value="1"/>
</dbReference>
<dbReference type="InterPro" id="IPR006439">
    <property type="entry name" value="HAD-SF_hydro_IA"/>
</dbReference>
<dbReference type="SFLD" id="SFLDS00003">
    <property type="entry name" value="Haloacid_Dehalogenase"/>
    <property type="match status" value="1"/>
</dbReference>
<dbReference type="InterPro" id="IPR051400">
    <property type="entry name" value="HAD-like_hydrolase"/>
</dbReference>
<keyword evidence="3" id="KW-0479">Metal-binding</keyword>
<evidence type="ECO:0000313" key="7">
    <source>
        <dbReference type="Proteomes" id="UP000610960"/>
    </source>
</evidence>
<dbReference type="InterPro" id="IPR036412">
    <property type="entry name" value="HAD-like_sf"/>
</dbReference>
<dbReference type="InterPro" id="IPR041492">
    <property type="entry name" value="HAD_2"/>
</dbReference>
<dbReference type="Pfam" id="PF13419">
    <property type="entry name" value="HAD_2"/>
    <property type="match status" value="1"/>
</dbReference>
<reference evidence="6" key="2">
    <citation type="submission" date="2020-09" db="EMBL/GenBank/DDBJ databases">
        <authorList>
            <person name="Sun Q."/>
            <person name="Ohkuma M."/>
        </authorList>
    </citation>
    <scope>NUCLEOTIDE SEQUENCE</scope>
    <source>
        <strain evidence="6">JCM 10088</strain>
    </source>
</reference>
<dbReference type="RefSeq" id="WP_188596414.1">
    <property type="nucleotide sequence ID" value="NZ_BMNL01000002.1"/>
</dbReference>
<dbReference type="GO" id="GO:0046872">
    <property type="term" value="F:metal ion binding"/>
    <property type="evidence" value="ECO:0007669"/>
    <property type="project" value="UniProtKB-KW"/>
</dbReference>
<dbReference type="InterPro" id="IPR023214">
    <property type="entry name" value="HAD_sf"/>
</dbReference>
<gene>
    <name evidence="6" type="primary">gph1</name>
    <name evidence="6" type="ORF">GCM10007981_11090</name>
</gene>
<evidence type="ECO:0000256" key="4">
    <source>
        <dbReference type="ARBA" id="ARBA00022801"/>
    </source>
</evidence>
<keyword evidence="5" id="KW-0460">Magnesium</keyword>
<sequence length="234" mass="25843">MIRCALFDFDDTLVDSNPARECARRAVASELSSLTGIDSKIIDSVILEIEQKMEVSNIFNRNIWWRSVAKAIGVSIGEEQENGLTSLYWSKWIEGSRAFRDAIYALPELDKCGVVLGMIANDDGTPGYKRRRIERSDIPLDLFKLILIAGDDVPQEKPDPAPFSKALSILGMDPKACLYVGDKPYADVPGAKKVGMWTAIVKRGPIGDLLHMADEAKPSFVIGSLNELINILQC</sequence>
<keyword evidence="7" id="KW-1185">Reference proteome</keyword>